<protein>
    <submittedName>
        <fullName evidence="2">Uncharacterized protein</fullName>
    </submittedName>
</protein>
<feature type="compositionally biased region" description="Pro residues" evidence="1">
    <location>
        <begin position="88"/>
        <end position="100"/>
    </location>
</feature>
<dbReference type="EMBL" id="JAEUBG010001895">
    <property type="protein sequence ID" value="KAH3685589.1"/>
    <property type="molecule type" value="Genomic_DNA"/>
</dbReference>
<name>A0A9P8Q9X8_WICPI</name>
<reference evidence="2" key="1">
    <citation type="journal article" date="2021" name="Open Biol.">
        <title>Shared evolutionary footprints suggest mitochondrial oxidative damage underlies multiple complex I losses in fungi.</title>
        <authorList>
            <person name="Schikora-Tamarit M.A."/>
            <person name="Marcet-Houben M."/>
            <person name="Nosek J."/>
            <person name="Gabaldon T."/>
        </authorList>
    </citation>
    <scope>NUCLEOTIDE SEQUENCE</scope>
    <source>
        <strain evidence="2">CBS2887</strain>
    </source>
</reference>
<organism evidence="2 3">
    <name type="scientific">Wickerhamomyces pijperi</name>
    <name type="common">Yeast</name>
    <name type="synonym">Pichia pijperi</name>
    <dbReference type="NCBI Taxonomy" id="599730"/>
    <lineage>
        <taxon>Eukaryota</taxon>
        <taxon>Fungi</taxon>
        <taxon>Dikarya</taxon>
        <taxon>Ascomycota</taxon>
        <taxon>Saccharomycotina</taxon>
        <taxon>Saccharomycetes</taxon>
        <taxon>Phaffomycetales</taxon>
        <taxon>Wickerhamomycetaceae</taxon>
        <taxon>Wickerhamomyces</taxon>
    </lineage>
</organism>
<comment type="caution">
    <text evidence="2">The sequence shown here is derived from an EMBL/GenBank/DDBJ whole genome shotgun (WGS) entry which is preliminary data.</text>
</comment>
<feature type="region of interest" description="Disordered" evidence="1">
    <location>
        <begin position="67"/>
        <end position="118"/>
    </location>
</feature>
<evidence type="ECO:0000256" key="1">
    <source>
        <dbReference type="SAM" id="MobiDB-lite"/>
    </source>
</evidence>
<dbReference type="AlphaFoldDB" id="A0A9P8Q9X8"/>
<gene>
    <name evidence="2" type="ORF">WICPIJ_003438</name>
</gene>
<dbReference type="Proteomes" id="UP000774326">
    <property type="component" value="Unassembled WGS sequence"/>
</dbReference>
<feature type="compositionally biased region" description="Low complexity" evidence="1">
    <location>
        <begin position="67"/>
        <end position="87"/>
    </location>
</feature>
<accession>A0A9P8Q9X8</accession>
<sequence length="118" mass="13867">QQYLQQQEYVQQLQQQQQQIQIQPTGMSKNQLMSLYSTGSTQQINQQFQQQVPTFQNTTTGQFQQPQFTQQFQQQQPQLQQPQFTGFQPPPPPPPPPPPQQQQTYRQQFNPQQGFNGF</sequence>
<feature type="non-terminal residue" evidence="2">
    <location>
        <position position="1"/>
    </location>
</feature>
<keyword evidence="3" id="KW-1185">Reference proteome</keyword>
<proteinExistence type="predicted"/>
<evidence type="ECO:0000313" key="2">
    <source>
        <dbReference type="EMBL" id="KAH3685589.1"/>
    </source>
</evidence>
<reference evidence="2" key="2">
    <citation type="submission" date="2021-01" db="EMBL/GenBank/DDBJ databases">
        <authorList>
            <person name="Schikora-Tamarit M.A."/>
        </authorList>
    </citation>
    <scope>NUCLEOTIDE SEQUENCE</scope>
    <source>
        <strain evidence="2">CBS2887</strain>
    </source>
</reference>
<evidence type="ECO:0000313" key="3">
    <source>
        <dbReference type="Proteomes" id="UP000774326"/>
    </source>
</evidence>
<feature type="compositionally biased region" description="Low complexity" evidence="1">
    <location>
        <begin position="101"/>
        <end position="118"/>
    </location>
</feature>